<keyword evidence="3" id="KW-0677">Repeat</keyword>
<dbReference type="Gene3D" id="2.40.128.620">
    <property type="match status" value="1"/>
</dbReference>
<feature type="compositionally biased region" description="Pro residues" evidence="8">
    <location>
        <begin position="368"/>
        <end position="390"/>
    </location>
</feature>
<sequence>MLGIYILLTFFSFTIDRGEASKDLLKLGIYNSNGQFLNNSYIVKNVDDTLILLCKTKLDYNKKTKLSWILPSNNNKNNKNRPYNPNRVHKIEVNGSSLRLTVEHLQESDIGQYQCLDKSGNKDHPTAVVNLIIRSPPHCGKGVFCGNYCILERFTCDGLVDCKNGKDESESLCGPDPCHNKIKCPDGRCIPQSWCCNGSLSDCMNKWDVMCCLKSETNLHNYNVVPSLYNDANNRESIRPFREYGDHPISYINNPHQYTDLNFLQTTIYAVFGCAILFMLIVTILVVIMQCKLQMRRNWQFQLLNRQRNCGGNSTYHRALNQEDIMDIMSERRNQGNLNSRSHPQSTPGGLLVTYNINNGVHIVGKPIEPPPYTEVAPNPPLNQGPPPPYLSSSEEDENASSSNGKQKRKGKRRLSKVQASSEPNLSNIS</sequence>
<evidence type="ECO:0000256" key="5">
    <source>
        <dbReference type="ARBA" id="ARBA00023136"/>
    </source>
</evidence>
<dbReference type="GO" id="GO:0005886">
    <property type="term" value="C:plasma membrane"/>
    <property type="evidence" value="ECO:0007669"/>
    <property type="project" value="TreeGrafter"/>
</dbReference>
<evidence type="ECO:0000256" key="1">
    <source>
        <dbReference type="ARBA" id="ARBA00004167"/>
    </source>
</evidence>
<evidence type="ECO:0000256" key="3">
    <source>
        <dbReference type="ARBA" id="ARBA00022737"/>
    </source>
</evidence>
<keyword evidence="6" id="KW-1015">Disulfide bond</keyword>
<evidence type="ECO:0000313" key="13">
    <source>
        <dbReference type="Proteomes" id="UP001461498"/>
    </source>
</evidence>
<keyword evidence="5 9" id="KW-0472">Membrane</keyword>
<dbReference type="AlphaFoldDB" id="A0AAW1D8Y4"/>
<organism evidence="12 13">
    <name type="scientific">Rhynocoris fuscipes</name>
    <dbReference type="NCBI Taxonomy" id="488301"/>
    <lineage>
        <taxon>Eukaryota</taxon>
        <taxon>Metazoa</taxon>
        <taxon>Ecdysozoa</taxon>
        <taxon>Arthropoda</taxon>
        <taxon>Hexapoda</taxon>
        <taxon>Insecta</taxon>
        <taxon>Pterygota</taxon>
        <taxon>Neoptera</taxon>
        <taxon>Paraneoptera</taxon>
        <taxon>Hemiptera</taxon>
        <taxon>Heteroptera</taxon>
        <taxon>Panheteroptera</taxon>
        <taxon>Cimicomorpha</taxon>
        <taxon>Reduviidae</taxon>
        <taxon>Harpactorinae</taxon>
        <taxon>Harpactorini</taxon>
        <taxon>Rhynocoris</taxon>
    </lineage>
</organism>
<dbReference type="SMART" id="SM00192">
    <property type="entry name" value="LDLa"/>
    <property type="match status" value="2"/>
</dbReference>
<comment type="subcellular location">
    <subcellularLocation>
        <location evidence="1">Membrane</location>
        <topology evidence="1">Single-pass membrane protein</topology>
    </subcellularLocation>
</comment>
<comment type="caution">
    <text evidence="12">The sequence shown here is derived from an EMBL/GenBank/DDBJ whole genome shotgun (WGS) entry which is preliminary data.</text>
</comment>
<dbReference type="InterPro" id="IPR002172">
    <property type="entry name" value="LDrepeatLR_classA_rpt"/>
</dbReference>
<dbReference type="Gene3D" id="2.60.40.10">
    <property type="entry name" value="Immunoglobulins"/>
    <property type="match status" value="1"/>
</dbReference>
<dbReference type="PANTHER" id="PTHR24270:SF61">
    <property type="entry name" value="EGF-LIKE DOMAIN-CONTAINING PROTEIN"/>
    <property type="match status" value="1"/>
</dbReference>
<evidence type="ECO:0000256" key="8">
    <source>
        <dbReference type="SAM" id="MobiDB-lite"/>
    </source>
</evidence>
<feature type="compositionally biased region" description="Basic residues" evidence="8">
    <location>
        <begin position="406"/>
        <end position="416"/>
    </location>
</feature>
<evidence type="ECO:0000256" key="6">
    <source>
        <dbReference type="ARBA" id="ARBA00023157"/>
    </source>
</evidence>
<feature type="transmembrane region" description="Helical" evidence="9">
    <location>
        <begin position="268"/>
        <end position="288"/>
    </location>
</feature>
<evidence type="ECO:0000256" key="7">
    <source>
        <dbReference type="PROSITE-ProRule" id="PRU00124"/>
    </source>
</evidence>
<dbReference type="SUPFAM" id="SSF48726">
    <property type="entry name" value="Immunoglobulin"/>
    <property type="match status" value="1"/>
</dbReference>
<keyword evidence="4 9" id="KW-1133">Transmembrane helix</keyword>
<feature type="region of interest" description="Disordered" evidence="8">
    <location>
        <begin position="368"/>
        <end position="430"/>
    </location>
</feature>
<dbReference type="InterPro" id="IPR007110">
    <property type="entry name" value="Ig-like_dom"/>
</dbReference>
<dbReference type="PROSITE" id="PS50068">
    <property type="entry name" value="LDLRA_2"/>
    <property type="match status" value="2"/>
</dbReference>
<keyword evidence="2 9" id="KW-0812">Transmembrane</keyword>
<dbReference type="InterPro" id="IPR036055">
    <property type="entry name" value="LDL_receptor-like_sf"/>
</dbReference>
<feature type="signal peptide" evidence="10">
    <location>
        <begin position="1"/>
        <end position="20"/>
    </location>
</feature>
<dbReference type="PANTHER" id="PTHR24270">
    <property type="entry name" value="LOW-DENSITY LIPOPROTEIN RECEPTOR-RELATED"/>
    <property type="match status" value="1"/>
</dbReference>
<dbReference type="SUPFAM" id="SSF57424">
    <property type="entry name" value="LDL receptor-like module"/>
    <property type="match status" value="1"/>
</dbReference>
<dbReference type="InterPro" id="IPR036179">
    <property type="entry name" value="Ig-like_dom_sf"/>
</dbReference>
<name>A0AAW1D8Y4_9HEMI</name>
<evidence type="ECO:0000313" key="12">
    <source>
        <dbReference type="EMBL" id="KAK9506504.1"/>
    </source>
</evidence>
<feature type="chain" id="PRO_5043329226" description="Ig-like domain-containing protein" evidence="10">
    <location>
        <begin position="21"/>
        <end position="430"/>
    </location>
</feature>
<dbReference type="InterPro" id="IPR013783">
    <property type="entry name" value="Ig-like_fold"/>
</dbReference>
<feature type="domain" description="Ig-like" evidence="11">
    <location>
        <begin position="48"/>
        <end position="115"/>
    </location>
</feature>
<dbReference type="GO" id="GO:0016192">
    <property type="term" value="P:vesicle-mediated transport"/>
    <property type="evidence" value="ECO:0007669"/>
    <property type="project" value="UniProtKB-ARBA"/>
</dbReference>
<evidence type="ECO:0000259" key="11">
    <source>
        <dbReference type="PROSITE" id="PS50835"/>
    </source>
</evidence>
<comment type="caution">
    <text evidence="7">Lacks conserved residue(s) required for the propagation of feature annotation.</text>
</comment>
<accession>A0AAW1D8Y4</accession>
<reference evidence="12 13" key="1">
    <citation type="submission" date="2022-12" db="EMBL/GenBank/DDBJ databases">
        <title>Chromosome-level genome assembly of true bugs.</title>
        <authorList>
            <person name="Ma L."/>
            <person name="Li H."/>
        </authorList>
    </citation>
    <scope>NUCLEOTIDE SEQUENCE [LARGE SCALE GENOMIC DNA]</scope>
    <source>
        <strain evidence="12">Lab_2022b</strain>
    </source>
</reference>
<feature type="compositionally biased region" description="Polar residues" evidence="8">
    <location>
        <begin position="418"/>
        <end position="430"/>
    </location>
</feature>
<dbReference type="InterPro" id="IPR050685">
    <property type="entry name" value="LDLR"/>
</dbReference>
<keyword evidence="13" id="KW-1185">Reference proteome</keyword>
<evidence type="ECO:0000256" key="4">
    <source>
        <dbReference type="ARBA" id="ARBA00022989"/>
    </source>
</evidence>
<dbReference type="Proteomes" id="UP001461498">
    <property type="component" value="Unassembled WGS sequence"/>
</dbReference>
<proteinExistence type="predicted"/>
<evidence type="ECO:0000256" key="9">
    <source>
        <dbReference type="SAM" id="Phobius"/>
    </source>
</evidence>
<evidence type="ECO:0000256" key="2">
    <source>
        <dbReference type="ARBA" id="ARBA00022692"/>
    </source>
</evidence>
<evidence type="ECO:0000256" key="10">
    <source>
        <dbReference type="SAM" id="SignalP"/>
    </source>
</evidence>
<gene>
    <name evidence="12" type="ORF">O3M35_008429</name>
</gene>
<dbReference type="EMBL" id="JAPXFL010000005">
    <property type="protein sequence ID" value="KAK9506504.1"/>
    <property type="molecule type" value="Genomic_DNA"/>
</dbReference>
<dbReference type="CDD" id="cd00112">
    <property type="entry name" value="LDLa"/>
    <property type="match status" value="2"/>
</dbReference>
<dbReference type="PROSITE" id="PS50835">
    <property type="entry name" value="IG_LIKE"/>
    <property type="match status" value="1"/>
</dbReference>
<protein>
    <recommendedName>
        <fullName evidence="11">Ig-like domain-containing protein</fullName>
    </recommendedName>
</protein>
<keyword evidence="10" id="KW-0732">Signal</keyword>